<evidence type="ECO:0000256" key="5">
    <source>
        <dbReference type="ARBA" id="ARBA00023136"/>
    </source>
</evidence>
<feature type="compositionally biased region" description="Basic and acidic residues" evidence="7">
    <location>
        <begin position="112"/>
        <end position="130"/>
    </location>
</feature>
<feature type="binding site" evidence="6">
    <location>
        <position position="488"/>
    </location>
    <ligand>
        <name>Zn(2+)</name>
        <dbReference type="ChEBI" id="CHEBI:29105"/>
    </ligand>
</feature>
<evidence type="ECO:0000256" key="1">
    <source>
        <dbReference type="ARBA" id="ARBA00004141"/>
    </source>
</evidence>
<organism evidence="9 10">
    <name type="scientific">Porcisia hertigi</name>
    <dbReference type="NCBI Taxonomy" id="2761500"/>
    <lineage>
        <taxon>Eukaryota</taxon>
        <taxon>Discoba</taxon>
        <taxon>Euglenozoa</taxon>
        <taxon>Kinetoplastea</taxon>
        <taxon>Metakinetoplastina</taxon>
        <taxon>Trypanosomatida</taxon>
        <taxon>Trypanosomatidae</taxon>
        <taxon>Leishmaniinae</taxon>
        <taxon>Porcisia</taxon>
    </lineage>
</organism>
<evidence type="ECO:0000256" key="6">
    <source>
        <dbReference type="PIRSR" id="PIRSR604254-1"/>
    </source>
</evidence>
<comment type="similarity">
    <text evidence="2">Belongs to the ADIPOR family.</text>
</comment>
<feature type="binding site" evidence="6">
    <location>
        <position position="484"/>
    </location>
    <ligand>
        <name>Zn(2+)</name>
        <dbReference type="ChEBI" id="CHEBI:29105"/>
    </ligand>
</feature>
<keyword evidence="10" id="KW-1185">Reference proteome</keyword>
<evidence type="ECO:0000256" key="3">
    <source>
        <dbReference type="ARBA" id="ARBA00022692"/>
    </source>
</evidence>
<keyword evidence="4 8" id="KW-1133">Transmembrane helix</keyword>
<keyword evidence="6" id="KW-0862">Zinc</keyword>
<sequence>MSWRATNITLEDDAPRWSSLELKEDSRVLADREENDELTLGDLMRECPSSAPFLSVDGNRRHPTRSSVQQHHSLESSECAHATLPSYSSSETVATPPFIPTERHHNFFMDDVDSQHGRHADSSSETRRGLDSAPSYPVPFDTVMSHRETRIAIVPVSPAETQHITDVSPAASPSAKYSVAAQSGETPHPKGQAVTDGKTQPHNGGSHKPHFPLVAKAPPFDAMRSQQWNLLSMGLDRELPLYKFEEIPQWQKYNQYIRGGYRAFYSARMCFKSLFGWHNETINVYSHMLTFVIFLVFTVLLYTTVLNKVITAPSLGATKQVYGFFCFGSLICMLNSTLYHLFNSHCSCRVMTAMGRLDFIGITALIVSSFLPPLYVMFHCQPVVRTVYITAISILGMAGIIGPWTDAFHRHVWVRLSVFLGVGFSGVIPIIHFTIIFPINAASMSTVLGVFLMVLLYSSGVFFYVTKFPESRYAGHFDCWLSSHQMWHLFVSMAAFVHYFNCISMYQLWKVSDGMCG</sequence>
<dbReference type="OrthoDB" id="529367at2759"/>
<dbReference type="KEGG" id="phet:94286955"/>
<comment type="subcellular location">
    <subcellularLocation>
        <location evidence="1">Membrane</location>
        <topology evidence="1">Multi-pass membrane protein</topology>
    </subcellularLocation>
</comment>
<evidence type="ECO:0000313" key="9">
    <source>
        <dbReference type="EMBL" id="KAG5490707.1"/>
    </source>
</evidence>
<keyword evidence="5 8" id="KW-0472">Membrane</keyword>
<dbReference type="Pfam" id="PF03006">
    <property type="entry name" value="HlyIII"/>
    <property type="match status" value="1"/>
</dbReference>
<feature type="transmembrane region" description="Helical" evidence="8">
    <location>
        <begin position="445"/>
        <end position="465"/>
    </location>
</feature>
<dbReference type="PANTHER" id="PTHR20855:SF52">
    <property type="entry name" value="ADIPONECTIN RECEPTOR PROTEIN"/>
    <property type="match status" value="1"/>
</dbReference>
<reference evidence="9 10" key="1">
    <citation type="submission" date="2021-02" db="EMBL/GenBank/DDBJ databases">
        <title>Porcisia hertigi Genome sequencing and assembly.</title>
        <authorList>
            <person name="Almutairi H."/>
            <person name="Gatherer D."/>
        </authorList>
    </citation>
    <scope>NUCLEOTIDE SEQUENCE [LARGE SCALE GENOMIC DNA]</scope>
    <source>
        <strain evidence="9 10">C119</strain>
    </source>
</reference>
<feature type="transmembrane region" description="Helical" evidence="8">
    <location>
        <begin position="387"/>
        <end position="404"/>
    </location>
</feature>
<dbReference type="InterPro" id="IPR004254">
    <property type="entry name" value="AdipoR/HlyIII-related"/>
</dbReference>
<gene>
    <name evidence="9" type="ORF">JKF63_00829</name>
</gene>
<feature type="transmembrane region" description="Helical" evidence="8">
    <location>
        <begin position="322"/>
        <end position="342"/>
    </location>
</feature>
<feature type="transmembrane region" description="Helical" evidence="8">
    <location>
        <begin position="282"/>
        <end position="302"/>
    </location>
</feature>
<dbReference type="PANTHER" id="PTHR20855">
    <property type="entry name" value="ADIPOR/PROGESTIN RECEPTOR-RELATED"/>
    <property type="match status" value="1"/>
</dbReference>
<feature type="binding site" evidence="6">
    <location>
        <position position="340"/>
    </location>
    <ligand>
        <name>Zn(2+)</name>
        <dbReference type="ChEBI" id="CHEBI:29105"/>
    </ligand>
</feature>
<evidence type="ECO:0000256" key="7">
    <source>
        <dbReference type="SAM" id="MobiDB-lite"/>
    </source>
</evidence>
<evidence type="ECO:0008006" key="11">
    <source>
        <dbReference type="Google" id="ProtNLM"/>
    </source>
</evidence>
<proteinExistence type="inferred from homology"/>
<feature type="region of interest" description="Disordered" evidence="7">
    <location>
        <begin position="51"/>
        <end position="76"/>
    </location>
</feature>
<dbReference type="GO" id="GO:0016020">
    <property type="term" value="C:membrane"/>
    <property type="evidence" value="ECO:0007669"/>
    <property type="project" value="UniProtKB-SubCell"/>
</dbReference>
<keyword evidence="3 8" id="KW-0812">Transmembrane</keyword>
<protein>
    <recommendedName>
        <fullName evidence="11">Adiponectin receptor protein 1</fullName>
    </recommendedName>
</protein>
<feature type="transmembrane region" description="Helical" evidence="8">
    <location>
        <begin position="486"/>
        <end position="509"/>
    </location>
</feature>
<name>A0A836GZ08_9TRYP</name>
<evidence type="ECO:0000313" key="10">
    <source>
        <dbReference type="Proteomes" id="UP000674318"/>
    </source>
</evidence>
<feature type="transmembrane region" description="Helical" evidence="8">
    <location>
        <begin position="416"/>
        <end position="439"/>
    </location>
</feature>
<evidence type="ECO:0000256" key="2">
    <source>
        <dbReference type="ARBA" id="ARBA00007018"/>
    </source>
</evidence>
<dbReference type="GO" id="GO:0038023">
    <property type="term" value="F:signaling receptor activity"/>
    <property type="evidence" value="ECO:0007669"/>
    <property type="project" value="TreeGrafter"/>
</dbReference>
<comment type="caution">
    <text evidence="9">The sequence shown here is derived from an EMBL/GenBank/DDBJ whole genome shotgun (WGS) entry which is preliminary data.</text>
</comment>
<dbReference type="GeneID" id="94286955"/>
<dbReference type="AlphaFoldDB" id="A0A836GZ08"/>
<dbReference type="GO" id="GO:0046872">
    <property type="term" value="F:metal ion binding"/>
    <property type="evidence" value="ECO:0007669"/>
    <property type="project" value="UniProtKB-KW"/>
</dbReference>
<accession>A0A836GZ08</accession>
<evidence type="ECO:0000256" key="4">
    <source>
        <dbReference type="ARBA" id="ARBA00022989"/>
    </source>
</evidence>
<feature type="transmembrane region" description="Helical" evidence="8">
    <location>
        <begin position="354"/>
        <end position="375"/>
    </location>
</feature>
<evidence type="ECO:0000256" key="8">
    <source>
        <dbReference type="SAM" id="Phobius"/>
    </source>
</evidence>
<dbReference type="RefSeq" id="XP_067753035.1">
    <property type="nucleotide sequence ID" value="XM_067896878.1"/>
</dbReference>
<feature type="region of interest" description="Disordered" evidence="7">
    <location>
        <begin position="112"/>
        <end position="135"/>
    </location>
</feature>
<dbReference type="EMBL" id="JAFJZO010000036">
    <property type="protein sequence ID" value="KAG5490707.1"/>
    <property type="molecule type" value="Genomic_DNA"/>
</dbReference>
<dbReference type="Proteomes" id="UP000674318">
    <property type="component" value="Unassembled WGS sequence"/>
</dbReference>
<keyword evidence="6" id="KW-0479">Metal-binding</keyword>
<feature type="region of interest" description="Disordered" evidence="7">
    <location>
        <begin position="168"/>
        <end position="206"/>
    </location>
</feature>